<accession>A0AAE1CGC7</accession>
<name>A0AAE1CGC7_9PEZI</name>
<organism evidence="1 2">
    <name type="scientific">Podospora appendiculata</name>
    <dbReference type="NCBI Taxonomy" id="314037"/>
    <lineage>
        <taxon>Eukaryota</taxon>
        <taxon>Fungi</taxon>
        <taxon>Dikarya</taxon>
        <taxon>Ascomycota</taxon>
        <taxon>Pezizomycotina</taxon>
        <taxon>Sordariomycetes</taxon>
        <taxon>Sordariomycetidae</taxon>
        <taxon>Sordariales</taxon>
        <taxon>Podosporaceae</taxon>
        <taxon>Podospora</taxon>
    </lineage>
</organism>
<evidence type="ECO:0000313" key="1">
    <source>
        <dbReference type="EMBL" id="KAK3693325.1"/>
    </source>
</evidence>
<reference evidence="1" key="2">
    <citation type="submission" date="2023-06" db="EMBL/GenBank/DDBJ databases">
        <authorList>
            <consortium name="Lawrence Berkeley National Laboratory"/>
            <person name="Haridas S."/>
            <person name="Hensen N."/>
            <person name="Bonometti L."/>
            <person name="Westerberg I."/>
            <person name="Brannstrom I.O."/>
            <person name="Guillou S."/>
            <person name="Cros-Aarteil S."/>
            <person name="Calhoun S."/>
            <person name="Kuo A."/>
            <person name="Mondo S."/>
            <person name="Pangilinan J."/>
            <person name="Riley R."/>
            <person name="Labutti K."/>
            <person name="Andreopoulos B."/>
            <person name="Lipzen A."/>
            <person name="Chen C."/>
            <person name="Yanf M."/>
            <person name="Daum C."/>
            <person name="Ng V."/>
            <person name="Clum A."/>
            <person name="Steindorff A."/>
            <person name="Ohm R."/>
            <person name="Martin F."/>
            <person name="Silar P."/>
            <person name="Natvig D."/>
            <person name="Lalanne C."/>
            <person name="Gautier V."/>
            <person name="Ament-Velasquez S.L."/>
            <person name="Kruys A."/>
            <person name="Hutchinson M.I."/>
            <person name="Powell A.J."/>
            <person name="Barry K."/>
            <person name="Miller A.N."/>
            <person name="Grigoriev I.V."/>
            <person name="Debuchy R."/>
            <person name="Gladieux P."/>
            <person name="Thoren M.H."/>
            <person name="Johannesson H."/>
        </authorList>
    </citation>
    <scope>NUCLEOTIDE SEQUENCE</scope>
    <source>
        <strain evidence="1">CBS 314.62</strain>
    </source>
</reference>
<reference evidence="1" key="1">
    <citation type="journal article" date="2023" name="Mol. Phylogenet. Evol.">
        <title>Genome-scale phylogeny and comparative genomics of the fungal order Sordariales.</title>
        <authorList>
            <person name="Hensen N."/>
            <person name="Bonometti L."/>
            <person name="Westerberg I."/>
            <person name="Brannstrom I.O."/>
            <person name="Guillou S."/>
            <person name="Cros-Aarteil S."/>
            <person name="Calhoun S."/>
            <person name="Haridas S."/>
            <person name="Kuo A."/>
            <person name="Mondo S."/>
            <person name="Pangilinan J."/>
            <person name="Riley R."/>
            <person name="LaButti K."/>
            <person name="Andreopoulos B."/>
            <person name="Lipzen A."/>
            <person name="Chen C."/>
            <person name="Yan M."/>
            <person name="Daum C."/>
            <person name="Ng V."/>
            <person name="Clum A."/>
            <person name="Steindorff A."/>
            <person name="Ohm R.A."/>
            <person name="Martin F."/>
            <person name="Silar P."/>
            <person name="Natvig D.O."/>
            <person name="Lalanne C."/>
            <person name="Gautier V."/>
            <person name="Ament-Velasquez S.L."/>
            <person name="Kruys A."/>
            <person name="Hutchinson M.I."/>
            <person name="Powell A.J."/>
            <person name="Barry K."/>
            <person name="Miller A.N."/>
            <person name="Grigoriev I.V."/>
            <person name="Debuchy R."/>
            <person name="Gladieux P."/>
            <person name="Hiltunen Thoren M."/>
            <person name="Johannesson H."/>
        </authorList>
    </citation>
    <scope>NUCLEOTIDE SEQUENCE</scope>
    <source>
        <strain evidence="1">CBS 314.62</strain>
    </source>
</reference>
<comment type="caution">
    <text evidence="1">The sequence shown here is derived from an EMBL/GenBank/DDBJ whole genome shotgun (WGS) entry which is preliminary data.</text>
</comment>
<keyword evidence="2" id="KW-1185">Reference proteome</keyword>
<gene>
    <name evidence="1" type="ORF">B0T22DRAFT_436520</name>
</gene>
<dbReference type="AlphaFoldDB" id="A0AAE1CGC7"/>
<dbReference type="Proteomes" id="UP001270362">
    <property type="component" value="Unassembled WGS sequence"/>
</dbReference>
<proteinExistence type="predicted"/>
<evidence type="ECO:0000313" key="2">
    <source>
        <dbReference type="Proteomes" id="UP001270362"/>
    </source>
</evidence>
<sequence length="157" mass="17455">MKPATNSTTSSLPRCSSAWLIVIGLPKSSGSPSSHPASVCTDDWRTWCLYRYRAHSEEKDLAVAGVMRQINYSRVSISRSTSPAGQYSTQLRAILWRVLTPRRTKDAFAMIRVVCGPYVTGTALLPQELRARRSMRVQVAVLSARLHNSVSYIVGDR</sequence>
<protein>
    <submittedName>
        <fullName evidence="1">Uncharacterized protein</fullName>
    </submittedName>
</protein>
<dbReference type="EMBL" id="JAULSO010000001">
    <property type="protein sequence ID" value="KAK3693325.1"/>
    <property type="molecule type" value="Genomic_DNA"/>
</dbReference>